<evidence type="ECO:0000256" key="1">
    <source>
        <dbReference type="ARBA" id="ARBA00001917"/>
    </source>
</evidence>
<dbReference type="InterPro" id="IPR035587">
    <property type="entry name" value="DUS-like_FMN-bd"/>
</dbReference>
<accession>A0ABR7MUA9</accession>
<evidence type="ECO:0000313" key="9">
    <source>
        <dbReference type="EMBL" id="MBC8557060.1"/>
    </source>
</evidence>
<evidence type="ECO:0000256" key="3">
    <source>
        <dbReference type="ARBA" id="ARBA00022643"/>
    </source>
</evidence>
<dbReference type="PROSITE" id="PS01136">
    <property type="entry name" value="UPF0034"/>
    <property type="match status" value="1"/>
</dbReference>
<evidence type="ECO:0000313" key="10">
    <source>
        <dbReference type="Proteomes" id="UP000637513"/>
    </source>
</evidence>
<dbReference type="Pfam" id="PF01207">
    <property type="entry name" value="Dus"/>
    <property type="match status" value="1"/>
</dbReference>
<keyword evidence="3 7" id="KW-0288">FMN</keyword>
<evidence type="ECO:0000256" key="7">
    <source>
        <dbReference type="PIRNR" id="PIRNR006621"/>
    </source>
</evidence>
<organism evidence="9 10">
    <name type="scientific">Jutongia hominis</name>
    <dbReference type="NCBI Taxonomy" id="2763664"/>
    <lineage>
        <taxon>Bacteria</taxon>
        <taxon>Bacillati</taxon>
        <taxon>Bacillota</taxon>
        <taxon>Clostridia</taxon>
        <taxon>Lachnospirales</taxon>
        <taxon>Lachnospiraceae</taxon>
        <taxon>Jutongia</taxon>
    </lineage>
</organism>
<dbReference type="InterPro" id="IPR018517">
    <property type="entry name" value="tRNA_hU_synthase_CS"/>
</dbReference>
<keyword evidence="6 7" id="KW-0560">Oxidoreductase</keyword>
<dbReference type="InterPro" id="IPR013785">
    <property type="entry name" value="Aldolase_TIM"/>
</dbReference>
<comment type="similarity">
    <text evidence="7">Belongs to the dus family.</text>
</comment>
<keyword evidence="10" id="KW-1185">Reference proteome</keyword>
<dbReference type="InterPro" id="IPR001269">
    <property type="entry name" value="DUS_fam"/>
</dbReference>
<comment type="caution">
    <text evidence="9">The sequence shown here is derived from an EMBL/GenBank/DDBJ whole genome shotgun (WGS) entry which is preliminary data.</text>
</comment>
<evidence type="ECO:0000256" key="5">
    <source>
        <dbReference type="ARBA" id="ARBA00022857"/>
    </source>
</evidence>
<keyword evidence="2 7" id="KW-0285">Flavoprotein</keyword>
<proteinExistence type="inferred from homology"/>
<keyword evidence="4 7" id="KW-0819">tRNA processing</keyword>
<dbReference type="RefSeq" id="WP_022140897.1">
    <property type="nucleotide sequence ID" value="NZ_JACRSW010000016.1"/>
</dbReference>
<gene>
    <name evidence="9" type="ORF">H8700_04990</name>
</gene>
<dbReference type="PIRSF" id="PIRSF006621">
    <property type="entry name" value="Dus"/>
    <property type="match status" value="1"/>
</dbReference>
<reference evidence="9 10" key="1">
    <citation type="submission" date="2020-08" db="EMBL/GenBank/DDBJ databases">
        <title>Genome public.</title>
        <authorList>
            <person name="Liu C."/>
            <person name="Sun Q."/>
        </authorList>
    </citation>
    <scope>NUCLEOTIDE SEQUENCE [LARGE SCALE GENOMIC DNA]</scope>
    <source>
        <strain evidence="9 10">BX3</strain>
    </source>
</reference>
<evidence type="ECO:0000256" key="2">
    <source>
        <dbReference type="ARBA" id="ARBA00022630"/>
    </source>
</evidence>
<sequence length="317" mass="37190">MRITFAPLEGITGYIYRNTYQEYYGGIDRYYSPFLVTRDRGIMKKKELRDILPENNLNIDLVPQLLTNKTENFLQAAAQLKELGYREINLNLGCPSGTVVSKGRGAGFLDQPEKLQSFLEEIFQKADYAISIKTRIGMYEPEEFHRLLAIYNEYPIRELIIHPRTRQEFYKEKIHPEIFKYAYEHSKNPITFNGEIRSLQAVTALEKEYPAMKNIMIGRGLIAKPGFIMQAADGSLTENRTRSKKRLKEFLDCLLEEYRKVMSADIHALFKMKEIWIYMAPYFTNYEKYLKKIKKTDKLMEYRASVSSLMTNEDIIE</sequence>
<evidence type="ECO:0000259" key="8">
    <source>
        <dbReference type="Pfam" id="PF01207"/>
    </source>
</evidence>
<dbReference type="PANTHER" id="PTHR45846:SF1">
    <property type="entry name" value="TRNA-DIHYDROURIDINE(47) SYNTHASE [NAD(P)(+)]-LIKE"/>
    <property type="match status" value="1"/>
</dbReference>
<name>A0ABR7MUA9_9FIRM</name>
<evidence type="ECO:0000256" key="4">
    <source>
        <dbReference type="ARBA" id="ARBA00022694"/>
    </source>
</evidence>
<evidence type="ECO:0000256" key="6">
    <source>
        <dbReference type="ARBA" id="ARBA00023002"/>
    </source>
</evidence>
<dbReference type="Proteomes" id="UP000637513">
    <property type="component" value="Unassembled WGS sequence"/>
</dbReference>
<dbReference type="Gene3D" id="3.20.20.70">
    <property type="entry name" value="Aldolase class I"/>
    <property type="match status" value="1"/>
</dbReference>
<dbReference type="SUPFAM" id="SSF51395">
    <property type="entry name" value="FMN-linked oxidoreductases"/>
    <property type="match status" value="1"/>
</dbReference>
<feature type="domain" description="DUS-like FMN-binding" evidence="8">
    <location>
        <begin position="5"/>
        <end position="306"/>
    </location>
</feature>
<protein>
    <recommendedName>
        <fullName evidence="7">tRNA-dihydrouridine synthase</fullName>
        <ecNumber evidence="7">1.3.1.-</ecNumber>
    </recommendedName>
</protein>
<dbReference type="CDD" id="cd02801">
    <property type="entry name" value="DUS_like_FMN"/>
    <property type="match status" value="1"/>
</dbReference>
<dbReference type="EMBL" id="JACRSW010000016">
    <property type="protein sequence ID" value="MBC8557060.1"/>
    <property type="molecule type" value="Genomic_DNA"/>
</dbReference>
<dbReference type="EC" id="1.3.1.-" evidence="7"/>
<keyword evidence="5" id="KW-0521">NADP</keyword>
<comment type="function">
    <text evidence="7">Catalyzes the synthesis of 5,6-dihydrouridine (D), a modified base found in the D-loop of most tRNAs, via the reduction of the C5-C6 double bond in target uridines.</text>
</comment>
<dbReference type="PANTHER" id="PTHR45846">
    <property type="entry name" value="TRNA-DIHYDROURIDINE(47) SYNTHASE [NAD(P)(+)]-LIKE"/>
    <property type="match status" value="1"/>
</dbReference>
<comment type="cofactor">
    <cofactor evidence="1 7">
        <name>FMN</name>
        <dbReference type="ChEBI" id="CHEBI:58210"/>
    </cofactor>
</comment>